<organism evidence="2 3">
    <name type="scientific">Pararhizobium antarcticum</name>
    <dbReference type="NCBI Taxonomy" id="1798805"/>
    <lineage>
        <taxon>Bacteria</taxon>
        <taxon>Pseudomonadati</taxon>
        <taxon>Pseudomonadota</taxon>
        <taxon>Alphaproteobacteria</taxon>
        <taxon>Hyphomicrobiales</taxon>
        <taxon>Rhizobiaceae</taxon>
        <taxon>Rhizobium/Agrobacterium group</taxon>
        <taxon>Pararhizobium</taxon>
    </lineage>
</organism>
<name>A0A657LU31_9HYPH</name>
<gene>
    <name evidence="2" type="ORF">AX760_17055</name>
</gene>
<dbReference type="OrthoDB" id="9816468at2"/>
<evidence type="ECO:0008006" key="4">
    <source>
        <dbReference type="Google" id="ProtNLM"/>
    </source>
</evidence>
<reference evidence="2 3" key="1">
    <citation type="submission" date="2016-02" db="EMBL/GenBank/DDBJ databases">
        <title>Genome sequencing of a beta-galactosidase producing bacteria Rhizobium sp. 59.</title>
        <authorList>
            <person name="Wang D."/>
            <person name="Kot W."/>
            <person name="Qin Y."/>
            <person name="Hansen L."/>
            <person name="Naqvi K."/>
            <person name="Rensing C."/>
        </authorList>
    </citation>
    <scope>NUCLEOTIDE SEQUENCE [LARGE SCALE GENOMIC DNA]</scope>
    <source>
        <strain evidence="2 3">59</strain>
    </source>
</reference>
<dbReference type="RefSeq" id="WP_071833045.1">
    <property type="nucleotide sequence ID" value="NZ_LSRP01000083.1"/>
</dbReference>
<feature type="transmembrane region" description="Helical" evidence="1">
    <location>
        <begin position="122"/>
        <end position="144"/>
    </location>
</feature>
<evidence type="ECO:0000313" key="2">
    <source>
        <dbReference type="EMBL" id="OJF97428.1"/>
    </source>
</evidence>
<feature type="transmembrane region" description="Helical" evidence="1">
    <location>
        <begin position="24"/>
        <end position="45"/>
    </location>
</feature>
<keyword evidence="1" id="KW-0472">Membrane</keyword>
<proteinExistence type="predicted"/>
<keyword evidence="3" id="KW-1185">Reference proteome</keyword>
<feature type="transmembrane region" description="Helical" evidence="1">
    <location>
        <begin position="181"/>
        <end position="204"/>
    </location>
</feature>
<dbReference type="EMBL" id="LSRP01000083">
    <property type="protein sequence ID" value="OJF97428.1"/>
    <property type="molecule type" value="Genomic_DNA"/>
</dbReference>
<comment type="caution">
    <text evidence="2">The sequence shown here is derived from an EMBL/GenBank/DDBJ whole genome shotgun (WGS) entry which is preliminary data.</text>
</comment>
<feature type="transmembrane region" description="Helical" evidence="1">
    <location>
        <begin position="156"/>
        <end position="175"/>
    </location>
</feature>
<keyword evidence="1" id="KW-0812">Transmembrane</keyword>
<keyword evidence="1" id="KW-1133">Transmembrane helix</keyword>
<dbReference type="InterPro" id="IPR009495">
    <property type="entry name" value="NrsF"/>
</dbReference>
<feature type="transmembrane region" description="Helical" evidence="1">
    <location>
        <begin position="57"/>
        <end position="77"/>
    </location>
</feature>
<dbReference type="AlphaFoldDB" id="A0A657LU31"/>
<dbReference type="Proteomes" id="UP000182661">
    <property type="component" value="Unassembled WGS sequence"/>
</dbReference>
<feature type="transmembrane region" description="Helical" evidence="1">
    <location>
        <begin position="89"/>
        <end position="110"/>
    </location>
</feature>
<dbReference type="Pfam" id="PF06532">
    <property type="entry name" value="NrsF"/>
    <property type="match status" value="1"/>
</dbReference>
<evidence type="ECO:0000256" key="1">
    <source>
        <dbReference type="SAM" id="Phobius"/>
    </source>
</evidence>
<evidence type="ECO:0000313" key="3">
    <source>
        <dbReference type="Proteomes" id="UP000182661"/>
    </source>
</evidence>
<accession>A0A657LU31</accession>
<sequence length="210" mass="22204">MQTRDLINALAADTKTQAMPIGRVWWIALAAATVMAAIAFFLLIGPRPDIGQAAQTFRFLFKFIGTLMLTISAFALLRALSRPGAPLTAAWLLLAPALVGAAVVAELFIVPAERWGAVWWGTNVYVCLTFIPLIGFLPLVIMLAALRHGAPSRPGFAGAVSGLLAGGIAATFYAAHCTDDSPLFVATWYTIAIAGLAAVGTILGRRLAPW</sequence>
<protein>
    <recommendedName>
        <fullName evidence="4">DUF1109 family protein</fullName>
    </recommendedName>
</protein>